<accession>A0A0H2S3E7</accession>
<gene>
    <name evidence="7" type="ORF">SCHPADRAFT_899396</name>
</gene>
<evidence type="ECO:0000256" key="1">
    <source>
        <dbReference type="ARBA" id="ARBA00004141"/>
    </source>
</evidence>
<dbReference type="InterPro" id="IPR059112">
    <property type="entry name" value="CysZ/EI24"/>
</dbReference>
<dbReference type="InParanoid" id="A0A0H2S3E7"/>
<proteinExistence type="predicted"/>
<keyword evidence="4 6" id="KW-0472">Membrane</keyword>
<name>A0A0H2S3E7_9AGAM</name>
<dbReference type="PANTHER" id="PTHR21389">
    <property type="entry name" value="P53 INDUCED PROTEIN"/>
    <property type="match status" value="1"/>
</dbReference>
<feature type="transmembrane region" description="Helical" evidence="6">
    <location>
        <begin position="86"/>
        <end position="104"/>
    </location>
</feature>
<dbReference type="GO" id="GO:0016020">
    <property type="term" value="C:membrane"/>
    <property type="evidence" value="ECO:0007669"/>
    <property type="project" value="UniProtKB-SubCell"/>
</dbReference>
<evidence type="ECO:0000313" key="8">
    <source>
        <dbReference type="Proteomes" id="UP000053477"/>
    </source>
</evidence>
<comment type="subcellular location">
    <subcellularLocation>
        <location evidence="1">Membrane</location>
        <topology evidence="1">Multi-pass membrane protein</topology>
    </subcellularLocation>
</comment>
<keyword evidence="3 6" id="KW-1133">Transmembrane helix</keyword>
<evidence type="ECO:0000256" key="3">
    <source>
        <dbReference type="ARBA" id="ARBA00022989"/>
    </source>
</evidence>
<protein>
    <recommendedName>
        <fullName evidence="9">EI24-domain-containing protein</fullName>
    </recommendedName>
</protein>
<dbReference type="OrthoDB" id="3245789at2759"/>
<dbReference type="PANTHER" id="PTHR21389:SF0">
    <property type="entry name" value="ETOPOSIDE-INDUCED PROTEIN 2.4 HOMOLOG"/>
    <property type="match status" value="1"/>
</dbReference>
<evidence type="ECO:0008006" key="9">
    <source>
        <dbReference type="Google" id="ProtNLM"/>
    </source>
</evidence>
<dbReference type="EMBL" id="KQ085891">
    <property type="protein sequence ID" value="KLO18835.1"/>
    <property type="molecule type" value="Genomic_DNA"/>
</dbReference>
<dbReference type="Proteomes" id="UP000053477">
    <property type="component" value="Unassembled WGS sequence"/>
</dbReference>
<feature type="compositionally biased region" description="Pro residues" evidence="5">
    <location>
        <begin position="284"/>
        <end position="295"/>
    </location>
</feature>
<dbReference type="Pfam" id="PF07264">
    <property type="entry name" value="EI24"/>
    <property type="match status" value="1"/>
</dbReference>
<evidence type="ECO:0000256" key="5">
    <source>
        <dbReference type="SAM" id="MobiDB-lite"/>
    </source>
</evidence>
<organism evidence="7 8">
    <name type="scientific">Schizopora paradoxa</name>
    <dbReference type="NCBI Taxonomy" id="27342"/>
    <lineage>
        <taxon>Eukaryota</taxon>
        <taxon>Fungi</taxon>
        <taxon>Dikarya</taxon>
        <taxon>Basidiomycota</taxon>
        <taxon>Agaricomycotina</taxon>
        <taxon>Agaricomycetes</taxon>
        <taxon>Hymenochaetales</taxon>
        <taxon>Schizoporaceae</taxon>
        <taxon>Schizopora</taxon>
    </lineage>
</organism>
<dbReference type="STRING" id="27342.A0A0H2S3E7"/>
<evidence type="ECO:0000256" key="4">
    <source>
        <dbReference type="ARBA" id="ARBA00023136"/>
    </source>
</evidence>
<dbReference type="GO" id="GO:0005783">
    <property type="term" value="C:endoplasmic reticulum"/>
    <property type="evidence" value="ECO:0007669"/>
    <property type="project" value="TreeGrafter"/>
</dbReference>
<dbReference type="AlphaFoldDB" id="A0A0H2S3E7"/>
<evidence type="ECO:0000256" key="6">
    <source>
        <dbReference type="SAM" id="Phobius"/>
    </source>
</evidence>
<sequence length="423" mass="46568">MAQGQSRSARNYGYPPSPSSQYGAGSVASSSNHARAEYPSFMSFSETLLLQLSWLWKGFLDSCRFDTVIATVYSDAEIRGNFLKSLILNGLSLSSIYVFDLLLAPMVRDQQKWLQRNVGWFYRVLWLLPVVGASLYLNGSWCTVVANRTFALKHGTHRQSAPATYSGLFTSLATSAYRAVMVGTSLIVSIGLSYVPIVGNALGFAFFCWVDAYYCFEFIWIARGLTLAQRIRHLEERWAYYLAFGLPSSALCMWGSSLANAALFALVLPSYIIMAMHARPVPSNPYNPAPSPPGPSTHANAHGHQPDTPTLIRYPSPFIPIRVPVFAPVLWLNDRVVGLLRLVGSLSSDPRKRIDIGRDLGQKEFAAAYGKKGRGRGRAMSDTTVQSVEEGSGAEDVVVTTARGLERERAVSGRFRVSGKKLD</sequence>
<feature type="region of interest" description="Disordered" evidence="5">
    <location>
        <begin position="284"/>
        <end position="306"/>
    </location>
</feature>
<dbReference type="GO" id="GO:0016236">
    <property type="term" value="P:macroautophagy"/>
    <property type="evidence" value="ECO:0007669"/>
    <property type="project" value="TreeGrafter"/>
</dbReference>
<evidence type="ECO:0000313" key="7">
    <source>
        <dbReference type="EMBL" id="KLO18835.1"/>
    </source>
</evidence>
<keyword evidence="2 6" id="KW-0812">Transmembrane</keyword>
<evidence type="ECO:0000256" key="2">
    <source>
        <dbReference type="ARBA" id="ARBA00022692"/>
    </source>
</evidence>
<feature type="transmembrane region" description="Helical" evidence="6">
    <location>
        <begin position="124"/>
        <end position="146"/>
    </location>
</feature>
<reference evidence="7 8" key="1">
    <citation type="submission" date="2015-04" db="EMBL/GenBank/DDBJ databases">
        <title>Complete genome sequence of Schizopora paradoxa KUC8140, a cosmopolitan wood degrader in East Asia.</title>
        <authorList>
            <consortium name="DOE Joint Genome Institute"/>
            <person name="Min B."/>
            <person name="Park H."/>
            <person name="Jang Y."/>
            <person name="Kim J.-J."/>
            <person name="Kim K.H."/>
            <person name="Pangilinan J."/>
            <person name="Lipzen A."/>
            <person name="Riley R."/>
            <person name="Grigoriev I.V."/>
            <person name="Spatafora J.W."/>
            <person name="Choi I.-G."/>
        </authorList>
    </citation>
    <scope>NUCLEOTIDE SEQUENCE [LARGE SCALE GENOMIC DNA]</scope>
    <source>
        <strain evidence="7 8">KUC8140</strain>
    </source>
</reference>
<keyword evidence="8" id="KW-1185">Reference proteome</keyword>
<feature type="region of interest" description="Disordered" evidence="5">
    <location>
        <begin position="1"/>
        <end position="26"/>
    </location>
</feature>